<keyword evidence="5" id="KW-0378">Hydrolase</keyword>
<dbReference type="Proteomes" id="UP000192678">
    <property type="component" value="Unassembled WGS sequence"/>
</dbReference>
<dbReference type="InterPro" id="IPR050626">
    <property type="entry name" value="Peptidase_M16"/>
</dbReference>
<proteinExistence type="inferred from homology"/>
<dbReference type="InterPro" id="IPR011249">
    <property type="entry name" value="Metalloenz_LuxS/M16"/>
</dbReference>
<dbReference type="GO" id="GO:0046872">
    <property type="term" value="F:metal ion binding"/>
    <property type="evidence" value="ECO:0007669"/>
    <property type="project" value="UniProtKB-KW"/>
</dbReference>
<organism evidence="12 13">
    <name type="scientific">Pedobacter nyackensis</name>
    <dbReference type="NCBI Taxonomy" id="475255"/>
    <lineage>
        <taxon>Bacteria</taxon>
        <taxon>Pseudomonadati</taxon>
        <taxon>Bacteroidota</taxon>
        <taxon>Sphingobacteriia</taxon>
        <taxon>Sphingobacteriales</taxon>
        <taxon>Sphingobacteriaceae</taxon>
        <taxon>Pedobacter</taxon>
    </lineage>
</organism>
<feature type="domain" description="Peptidase M16 C-terminal" evidence="11">
    <location>
        <begin position="804"/>
        <end position="890"/>
    </location>
</feature>
<gene>
    <name evidence="12" type="ORF">SAMN04488101_10911</name>
</gene>
<dbReference type="Pfam" id="PF05193">
    <property type="entry name" value="Peptidase_M16_C"/>
    <property type="match status" value="2"/>
</dbReference>
<keyword evidence="3" id="KW-0645">Protease</keyword>
<dbReference type="STRING" id="475255.SAMN04488101_10911"/>
<dbReference type="RefSeq" id="WP_084290415.1">
    <property type="nucleotide sequence ID" value="NZ_FWYB01000009.1"/>
</dbReference>
<keyword evidence="6" id="KW-0862">Zinc</keyword>
<keyword evidence="13" id="KW-1185">Reference proteome</keyword>
<evidence type="ECO:0000256" key="2">
    <source>
        <dbReference type="ARBA" id="ARBA00007261"/>
    </source>
</evidence>
<evidence type="ECO:0000259" key="10">
    <source>
        <dbReference type="Pfam" id="PF00675"/>
    </source>
</evidence>
<feature type="domain" description="Peptidase M16 N-terminal" evidence="10">
    <location>
        <begin position="63"/>
        <end position="110"/>
    </location>
</feature>
<comment type="similarity">
    <text evidence="2 8">Belongs to the peptidase M16 family.</text>
</comment>
<keyword evidence="9" id="KW-0732">Signal</keyword>
<dbReference type="OrthoDB" id="9811314at2"/>
<dbReference type="GO" id="GO:0004222">
    <property type="term" value="F:metalloendopeptidase activity"/>
    <property type="evidence" value="ECO:0007669"/>
    <property type="project" value="InterPro"/>
</dbReference>
<reference evidence="12 13" key="1">
    <citation type="submission" date="2017-04" db="EMBL/GenBank/DDBJ databases">
        <authorList>
            <person name="Afonso C.L."/>
            <person name="Miller P.J."/>
            <person name="Scott M.A."/>
            <person name="Spackman E."/>
            <person name="Goraichik I."/>
            <person name="Dimitrov K.M."/>
            <person name="Suarez D.L."/>
            <person name="Swayne D.E."/>
        </authorList>
    </citation>
    <scope>NUCLEOTIDE SEQUENCE [LARGE SCALE GENOMIC DNA]</scope>
    <source>
        <strain evidence="12 13">DSM 19625</strain>
    </source>
</reference>
<evidence type="ECO:0000256" key="8">
    <source>
        <dbReference type="RuleBase" id="RU004447"/>
    </source>
</evidence>
<dbReference type="PANTHER" id="PTHR43690:SF17">
    <property type="entry name" value="PROTEIN YHJJ"/>
    <property type="match status" value="1"/>
</dbReference>
<evidence type="ECO:0000256" key="6">
    <source>
        <dbReference type="ARBA" id="ARBA00022833"/>
    </source>
</evidence>
<name>A0A1W2DZD4_9SPHI</name>
<feature type="chain" id="PRO_5012325694" evidence="9">
    <location>
        <begin position="21"/>
        <end position="982"/>
    </location>
</feature>
<feature type="domain" description="Peptidase M16 C-terminal" evidence="11">
    <location>
        <begin position="266"/>
        <end position="437"/>
    </location>
</feature>
<dbReference type="GO" id="GO:0006508">
    <property type="term" value="P:proteolysis"/>
    <property type="evidence" value="ECO:0007669"/>
    <property type="project" value="UniProtKB-KW"/>
</dbReference>
<dbReference type="EMBL" id="FWYB01000009">
    <property type="protein sequence ID" value="SMD02871.1"/>
    <property type="molecule type" value="Genomic_DNA"/>
</dbReference>
<dbReference type="Gene3D" id="3.30.830.10">
    <property type="entry name" value="Metalloenzyme, LuxS/M16 peptidase-like"/>
    <property type="match status" value="4"/>
</dbReference>
<feature type="signal peptide" evidence="9">
    <location>
        <begin position="1"/>
        <end position="20"/>
    </location>
</feature>
<evidence type="ECO:0000259" key="11">
    <source>
        <dbReference type="Pfam" id="PF05193"/>
    </source>
</evidence>
<comment type="cofactor">
    <cofactor evidence="1">
        <name>Zn(2+)</name>
        <dbReference type="ChEBI" id="CHEBI:29105"/>
    </cofactor>
</comment>
<accession>A0A1W2DZD4</accession>
<evidence type="ECO:0000313" key="13">
    <source>
        <dbReference type="Proteomes" id="UP000192678"/>
    </source>
</evidence>
<dbReference type="AlphaFoldDB" id="A0A1W2DZD4"/>
<evidence type="ECO:0000256" key="1">
    <source>
        <dbReference type="ARBA" id="ARBA00001947"/>
    </source>
</evidence>
<dbReference type="Pfam" id="PF00675">
    <property type="entry name" value="Peptidase_M16"/>
    <property type="match status" value="2"/>
</dbReference>
<dbReference type="InterPro" id="IPR007863">
    <property type="entry name" value="Peptidase_M16_C"/>
</dbReference>
<dbReference type="PROSITE" id="PS00143">
    <property type="entry name" value="INSULINASE"/>
    <property type="match status" value="1"/>
</dbReference>
<evidence type="ECO:0000313" key="12">
    <source>
        <dbReference type="EMBL" id="SMD02871.1"/>
    </source>
</evidence>
<evidence type="ECO:0000256" key="5">
    <source>
        <dbReference type="ARBA" id="ARBA00022801"/>
    </source>
</evidence>
<evidence type="ECO:0000256" key="4">
    <source>
        <dbReference type="ARBA" id="ARBA00022723"/>
    </source>
</evidence>
<dbReference type="SUPFAM" id="SSF63411">
    <property type="entry name" value="LuxS/MPP-like metallohydrolase"/>
    <property type="match status" value="4"/>
</dbReference>
<evidence type="ECO:0000256" key="9">
    <source>
        <dbReference type="SAM" id="SignalP"/>
    </source>
</evidence>
<sequence>MTLIKRLGPLVLFLSISSHIQSTFAQGKYEWKQVSAGGYNYKYVTNDPMQTRFYKLKNGLTVMLSPNKKEPRIAVKIAVRAGSNTDPKDHTGLAHYLEHLLFKGTDKFGSLDWNKEKPLLDKIEGLYEQYNATKDEDKRKEIYKEIDNVSGEASKYAIANEYDKLMTSIGAQGTNAHTWVEETVYEEDIPSNSIDKFLKIQAERFRNPIFRIFHTELEAVYEEKNRSLDNDGNKMNEAMHYYLFPTHNYGQQTTLGTIDHLKNPSLKAIREYYNQYYVPNNMSIIMSGDFNPDELVKKIDAQFAYMQPKPVAEYKPAAEQPITEAIVKDIYGPSAENMRICFRTPAEGTRDALMLQLISSILSNGTAGVFDLNLNKQQKLQSAGAGMQQYKDYGIFILFGTPKEGQSLEEVKKILISQLDVLKKGDFDEALIKAIVANAKLSEIQNLEQNGARANALMSAFISNKGEGWKQNVSSLDEQAKITKQEIVNYANKFFGEGYVVLYKRKGEDKNILKVEKPAITPVETNAGKQSDFVRMINNMPESPIKPQWLDFKKDIQKGKVGNADLFYAQNKENESFRLFYSFDMGSWNSKSLPLSAAYLSFLGTDKYTAEAISKEFYNIACSFSMNTSNEQTTISISGLHENFEKAVALFEHIIANCKADEDALISLKGRVMNDRANNKLSKEMIMYGLTSYATYGAKNPFNYTLSNEEVSKLKAEDLVGVLHNLMNYKHYLIYFGPKSKTEITASLLELHKMPAEFRTYDAGLKFERMKQMENKVLFADYDMVQSEIKWERNASKYDPAIEPTVDLFNGYFGGGMGSVVFQTIRESKALAYSTFAAMATPNKKEDPFSITAYVGCQSDKMNEAVSSMNELLNVLPLSEKAFDAAKKSLLQDIETQRITQDGPIGVYLAAQKKGLNYDIRKYKYETLQKLTFDNLRKLHQQELANKPYAYCVVASDKRVKVEDLNKIGKVNKLSLEDIFGY</sequence>
<dbReference type="InterPro" id="IPR001431">
    <property type="entry name" value="Pept_M16_Zn_BS"/>
</dbReference>
<feature type="domain" description="Peptidase M16 N-terminal" evidence="10">
    <location>
        <begin position="600"/>
        <end position="679"/>
    </location>
</feature>
<dbReference type="InterPro" id="IPR011765">
    <property type="entry name" value="Pept_M16_N"/>
</dbReference>
<keyword evidence="7" id="KW-0482">Metalloprotease</keyword>
<dbReference type="PANTHER" id="PTHR43690">
    <property type="entry name" value="NARDILYSIN"/>
    <property type="match status" value="1"/>
</dbReference>
<protein>
    <submittedName>
        <fullName evidence="12">Predicted Zn-dependent peptidase</fullName>
    </submittedName>
</protein>
<evidence type="ECO:0000256" key="3">
    <source>
        <dbReference type="ARBA" id="ARBA00022670"/>
    </source>
</evidence>
<evidence type="ECO:0000256" key="7">
    <source>
        <dbReference type="ARBA" id="ARBA00023049"/>
    </source>
</evidence>
<keyword evidence="4" id="KW-0479">Metal-binding</keyword>